<organism evidence="1 2">
    <name type="scientific">Eumeta variegata</name>
    <name type="common">Bagworm moth</name>
    <name type="synonym">Eumeta japonica</name>
    <dbReference type="NCBI Taxonomy" id="151549"/>
    <lineage>
        <taxon>Eukaryota</taxon>
        <taxon>Metazoa</taxon>
        <taxon>Ecdysozoa</taxon>
        <taxon>Arthropoda</taxon>
        <taxon>Hexapoda</taxon>
        <taxon>Insecta</taxon>
        <taxon>Pterygota</taxon>
        <taxon>Neoptera</taxon>
        <taxon>Endopterygota</taxon>
        <taxon>Lepidoptera</taxon>
        <taxon>Glossata</taxon>
        <taxon>Ditrysia</taxon>
        <taxon>Tineoidea</taxon>
        <taxon>Psychidae</taxon>
        <taxon>Oiketicinae</taxon>
        <taxon>Eumeta</taxon>
    </lineage>
</organism>
<reference evidence="1 2" key="1">
    <citation type="journal article" date="2019" name="Commun. Biol.">
        <title>The bagworm genome reveals a unique fibroin gene that provides high tensile strength.</title>
        <authorList>
            <person name="Kono N."/>
            <person name="Nakamura H."/>
            <person name="Ohtoshi R."/>
            <person name="Tomita M."/>
            <person name="Numata K."/>
            <person name="Arakawa K."/>
        </authorList>
    </citation>
    <scope>NUCLEOTIDE SEQUENCE [LARGE SCALE GENOMIC DNA]</scope>
</reference>
<protein>
    <submittedName>
        <fullName evidence="1">Uncharacterized protein</fullName>
    </submittedName>
</protein>
<sequence length="113" mass="12306">MSSGAAGAVGAPVIRADHTFCCIEITELERNRVTYGRTGGRGESRARTVELQCCVAKWLTASPWNQRGQSIDKIFKLNRLKPLGPRLGDHGDQAVGDVSVSDVRRLLETLDTP</sequence>
<dbReference type="EMBL" id="BGZK01003098">
    <property type="protein sequence ID" value="GBP98250.1"/>
    <property type="molecule type" value="Genomic_DNA"/>
</dbReference>
<evidence type="ECO:0000313" key="2">
    <source>
        <dbReference type="Proteomes" id="UP000299102"/>
    </source>
</evidence>
<gene>
    <name evidence="1" type="ORF">EVAR_67841_1</name>
</gene>
<name>A0A4C2ADW1_EUMVA</name>
<evidence type="ECO:0000313" key="1">
    <source>
        <dbReference type="EMBL" id="GBP98250.1"/>
    </source>
</evidence>
<proteinExistence type="predicted"/>
<comment type="caution">
    <text evidence="1">The sequence shown here is derived from an EMBL/GenBank/DDBJ whole genome shotgun (WGS) entry which is preliminary data.</text>
</comment>
<keyword evidence="2" id="KW-1185">Reference proteome</keyword>
<dbReference type="AlphaFoldDB" id="A0A4C2ADW1"/>
<accession>A0A4C2ADW1</accession>
<dbReference type="Proteomes" id="UP000299102">
    <property type="component" value="Unassembled WGS sequence"/>
</dbReference>